<dbReference type="GeneTree" id="ENSGT01030000234531"/>
<dbReference type="Proteomes" id="UP000018468">
    <property type="component" value="Linkage group LG9"/>
</dbReference>
<dbReference type="InterPro" id="IPR050694">
    <property type="entry name" value="LRRC14/PRAME"/>
</dbReference>
<comment type="similarity">
    <text evidence="2">Belongs to the PRAME family. LRRC14 subfamily.</text>
</comment>
<keyword evidence="4" id="KW-0433">Leucine-rich repeat</keyword>
<dbReference type="PANTHER" id="PTHR14224:SF9">
    <property type="entry name" value="LEUCINE-RICH REPEAT-CONTAINING PROTEIN 14"/>
    <property type="match status" value="1"/>
</dbReference>
<sequence>RVMVPSFVSLCAQRLVSDHSLSPRWLGCVPRELYCPLLEAALLQRRPLAIGELVQRWPERTLCLGRGLLPSSGQGQGLYSRLCVQALLLAVVKGLGDPRCALRVLDLCGVQCERGAGDTPESDSMGGWSLTLALCSAVLQARGSEAVGVAGTKLRRGGSLGEGEWKRGLARGLEGEMGGEGKRERGLGVGAEGEKEKGALRHPETGRERKRGYTRLMEMDSEREHATAVDVRADLFVNSRSWERVRAALTAGGPLRLQCRELRVEAMPATSIVTMLSLLPRPGLQGLDLRYSNLGVDGLALLIPALAPFPELRSLRLHYCNLDLRRHQPGQEVELCKIARGLGALGSLRRLSMTALRLSGHLRLLLSSLSQPLEVLELPYFSLTPADLSYLSCSPHVSSLQRLDLSENRLGEEALPSLCRLLHQASGSLLHLSLCGCGLTDGQLEMLRPCLTRCQALRTLGLALNPLSQAGVFSLVRVATAISSLQLLLYPQPLESYQPGLPHTPSSYQLMEWPLEEEDGVLGATQAELERCLQERGRTDLLVTSDLLTYSSIDNPE</sequence>
<organism evidence="8 9">
    <name type="scientific">Lepisosteus oculatus</name>
    <name type="common">Spotted gar</name>
    <dbReference type="NCBI Taxonomy" id="7918"/>
    <lineage>
        <taxon>Eukaryota</taxon>
        <taxon>Metazoa</taxon>
        <taxon>Chordata</taxon>
        <taxon>Craniata</taxon>
        <taxon>Vertebrata</taxon>
        <taxon>Euteleostomi</taxon>
        <taxon>Actinopterygii</taxon>
        <taxon>Neopterygii</taxon>
        <taxon>Holostei</taxon>
        <taxon>Semionotiformes</taxon>
        <taxon>Lepisosteidae</taxon>
        <taxon>Lepisosteus</taxon>
    </lineage>
</organism>
<dbReference type="AlphaFoldDB" id="W5MQR8"/>
<evidence type="ECO:0000256" key="1">
    <source>
        <dbReference type="ARBA" id="ARBA00004496"/>
    </source>
</evidence>
<evidence type="ECO:0000256" key="7">
    <source>
        <dbReference type="SAM" id="MobiDB-lite"/>
    </source>
</evidence>
<evidence type="ECO:0000256" key="2">
    <source>
        <dbReference type="ARBA" id="ARBA00009552"/>
    </source>
</evidence>
<evidence type="ECO:0000256" key="3">
    <source>
        <dbReference type="ARBA" id="ARBA00022490"/>
    </source>
</evidence>
<dbReference type="EMBL" id="AHAT01010141">
    <property type="status" value="NOT_ANNOTATED_CDS"/>
    <property type="molecule type" value="Genomic_DNA"/>
</dbReference>
<feature type="compositionally biased region" description="Basic and acidic residues" evidence="7">
    <location>
        <begin position="179"/>
        <end position="207"/>
    </location>
</feature>
<dbReference type="GO" id="GO:0005737">
    <property type="term" value="C:cytoplasm"/>
    <property type="evidence" value="ECO:0007669"/>
    <property type="project" value="UniProtKB-SubCell"/>
</dbReference>
<evidence type="ECO:0000313" key="8">
    <source>
        <dbReference type="Ensembl" id="ENSLOCP00000010727.1"/>
    </source>
</evidence>
<reference evidence="9" key="1">
    <citation type="submission" date="2011-12" db="EMBL/GenBank/DDBJ databases">
        <title>The Draft Genome of Lepisosteus oculatus.</title>
        <authorList>
            <consortium name="The Broad Institute Genome Assembly &amp; Analysis Group"/>
            <consortium name="Computational R&amp;D Group"/>
            <consortium name="and Sequencing Platform"/>
            <person name="Di Palma F."/>
            <person name="Alfoldi J."/>
            <person name="Johnson J."/>
            <person name="Berlin A."/>
            <person name="Gnerre S."/>
            <person name="Jaffe D."/>
            <person name="MacCallum I."/>
            <person name="Young S."/>
            <person name="Walker B.J."/>
            <person name="Lander E.S."/>
            <person name="Lindblad-Toh K."/>
        </authorList>
    </citation>
    <scope>NUCLEOTIDE SEQUENCE [LARGE SCALE GENOMIC DNA]</scope>
</reference>
<keyword evidence="3" id="KW-0963">Cytoplasm</keyword>
<dbReference type="InParanoid" id="W5MQR8"/>
<dbReference type="PANTHER" id="PTHR14224">
    <property type="entry name" value="SIMILAR TO PREFERENTIALLY EXPRESSED ANTIGEN IN MELANOMA-LIKE 3"/>
    <property type="match status" value="1"/>
</dbReference>
<reference evidence="8" key="2">
    <citation type="submission" date="2025-08" db="UniProtKB">
        <authorList>
            <consortium name="Ensembl"/>
        </authorList>
    </citation>
    <scope>IDENTIFICATION</scope>
</reference>
<dbReference type="OMA" id="GGCWALK"/>
<name>W5MQR8_LEPOC</name>
<evidence type="ECO:0000256" key="6">
    <source>
        <dbReference type="ARBA" id="ARBA00067566"/>
    </source>
</evidence>
<protein>
    <recommendedName>
        <fullName evidence="6">Leucine-rich repeat-containing protein 14B</fullName>
    </recommendedName>
</protein>
<reference evidence="8" key="3">
    <citation type="submission" date="2025-09" db="UniProtKB">
        <authorList>
            <consortium name="Ensembl"/>
        </authorList>
    </citation>
    <scope>IDENTIFICATION</scope>
</reference>
<proteinExistence type="inferred from homology"/>
<keyword evidence="9" id="KW-1185">Reference proteome</keyword>
<dbReference type="Ensembl" id="ENSLOCT00000010742.1">
    <property type="protein sequence ID" value="ENSLOCP00000010727.1"/>
    <property type="gene ID" value="ENSLOCG00000008819.1"/>
</dbReference>
<evidence type="ECO:0000256" key="4">
    <source>
        <dbReference type="ARBA" id="ARBA00022614"/>
    </source>
</evidence>
<dbReference type="InterPro" id="IPR032675">
    <property type="entry name" value="LRR_dom_sf"/>
</dbReference>
<keyword evidence="5" id="KW-0677">Repeat</keyword>
<dbReference type="FunCoup" id="W5MQR8">
    <property type="interactions" value="69"/>
</dbReference>
<dbReference type="SUPFAM" id="SSF52047">
    <property type="entry name" value="RNI-like"/>
    <property type="match status" value="1"/>
</dbReference>
<evidence type="ECO:0000313" key="9">
    <source>
        <dbReference type="Proteomes" id="UP000018468"/>
    </source>
</evidence>
<dbReference type="FunFam" id="3.80.10.10:FF:000313">
    <property type="entry name" value="Leucine rich repeat containing 14B"/>
    <property type="match status" value="1"/>
</dbReference>
<dbReference type="eggNOG" id="ENOG502QWSJ">
    <property type="taxonomic scope" value="Eukaryota"/>
</dbReference>
<feature type="region of interest" description="Disordered" evidence="7">
    <location>
        <begin position="174"/>
        <end position="207"/>
    </location>
</feature>
<dbReference type="SMART" id="SM00368">
    <property type="entry name" value="LRR_RI"/>
    <property type="match status" value="4"/>
</dbReference>
<accession>W5MQR8</accession>
<dbReference type="Bgee" id="ENSLOCG00000008819">
    <property type="expression patterns" value="Expressed in pharyngeal gill and 13 other cell types or tissues"/>
</dbReference>
<evidence type="ECO:0000256" key="5">
    <source>
        <dbReference type="ARBA" id="ARBA00022737"/>
    </source>
</evidence>
<dbReference type="Gene3D" id="3.80.10.10">
    <property type="entry name" value="Ribonuclease Inhibitor"/>
    <property type="match status" value="1"/>
</dbReference>
<dbReference type="STRING" id="7918.ENSLOCP00000010727"/>
<dbReference type="HOGENOM" id="CLU_039635_0_2_1"/>
<comment type="subcellular location">
    <subcellularLocation>
        <location evidence="1">Cytoplasm</location>
    </subcellularLocation>
</comment>